<feature type="transmembrane region" description="Helical" evidence="1">
    <location>
        <begin position="78"/>
        <end position="98"/>
    </location>
</feature>
<keyword evidence="1" id="KW-0812">Transmembrane</keyword>
<organism evidence="3 4">
    <name type="scientific">Somion occarium</name>
    <dbReference type="NCBI Taxonomy" id="3059160"/>
    <lineage>
        <taxon>Eukaryota</taxon>
        <taxon>Fungi</taxon>
        <taxon>Dikarya</taxon>
        <taxon>Basidiomycota</taxon>
        <taxon>Agaricomycotina</taxon>
        <taxon>Agaricomycetes</taxon>
        <taxon>Polyporales</taxon>
        <taxon>Cerrenaceae</taxon>
        <taxon>Somion</taxon>
    </lineage>
</organism>
<keyword evidence="1" id="KW-1133">Transmembrane helix</keyword>
<sequence length="334" mass="38058">MRTMRDAMPVHLHSLGRDMMPSTLHIDDEQWPVFVSDARLFRSIYIMSLVLLCYDYVLTFDQEIEYFWNFQTLAWRHVLFGLLRYFSLANFLLANIILSFQAPSIRVSTITAQTCHNVLNAYHMKLCSTWYHLWVGVGFVTSTATHIILVLRIYAMYDSNRRLLAALLSLLVAKSIVELTILYIVTTKMQTVEFPPPITAGCFAVNSLTYAWSYWFSLLTFESSLGILALIKCVQCAGDPSTTPQLMIVLLRDSFIFFGGMLAVALINCTVWAFARPSLFTAFPSLTLSLGSVLGCRILFNMQRVAYRQKDDFEVDTMSDLCFARLGESNVARE</sequence>
<evidence type="ECO:0000313" key="3">
    <source>
        <dbReference type="EMBL" id="CAL1694026.1"/>
    </source>
</evidence>
<protein>
    <recommendedName>
        <fullName evidence="2">DUF6533 domain-containing protein</fullName>
    </recommendedName>
</protein>
<gene>
    <name evidence="3" type="ORF">GFSPODELE1_LOCUS112</name>
</gene>
<feature type="transmembrane region" description="Helical" evidence="1">
    <location>
        <begin position="281"/>
        <end position="300"/>
    </location>
</feature>
<feature type="transmembrane region" description="Helical" evidence="1">
    <location>
        <begin position="255"/>
        <end position="275"/>
    </location>
</feature>
<name>A0ABP1CET2_9APHY</name>
<dbReference type="Pfam" id="PF20151">
    <property type="entry name" value="DUF6533"/>
    <property type="match status" value="1"/>
</dbReference>
<accession>A0ABP1CET2</accession>
<dbReference type="Proteomes" id="UP001497453">
    <property type="component" value="Chromosome 1"/>
</dbReference>
<dbReference type="InterPro" id="IPR045340">
    <property type="entry name" value="DUF6533"/>
</dbReference>
<evidence type="ECO:0000313" key="4">
    <source>
        <dbReference type="Proteomes" id="UP001497453"/>
    </source>
</evidence>
<feature type="transmembrane region" description="Helical" evidence="1">
    <location>
        <begin position="163"/>
        <end position="185"/>
    </location>
</feature>
<feature type="transmembrane region" description="Helical" evidence="1">
    <location>
        <begin position="131"/>
        <end position="151"/>
    </location>
</feature>
<reference evidence="4" key="1">
    <citation type="submission" date="2024-04" db="EMBL/GenBank/DDBJ databases">
        <authorList>
            <person name="Shaw F."/>
            <person name="Minotto A."/>
        </authorList>
    </citation>
    <scope>NUCLEOTIDE SEQUENCE [LARGE SCALE GENOMIC DNA]</scope>
</reference>
<feature type="transmembrane region" description="Helical" evidence="1">
    <location>
        <begin position="214"/>
        <end position="234"/>
    </location>
</feature>
<evidence type="ECO:0000259" key="2">
    <source>
        <dbReference type="Pfam" id="PF20151"/>
    </source>
</evidence>
<keyword evidence="4" id="KW-1185">Reference proteome</keyword>
<evidence type="ECO:0000256" key="1">
    <source>
        <dbReference type="SAM" id="Phobius"/>
    </source>
</evidence>
<keyword evidence="1" id="KW-0472">Membrane</keyword>
<feature type="domain" description="DUF6533" evidence="2">
    <location>
        <begin position="48"/>
        <end position="88"/>
    </location>
</feature>
<dbReference type="EMBL" id="OZ037944">
    <property type="protein sequence ID" value="CAL1694026.1"/>
    <property type="molecule type" value="Genomic_DNA"/>
</dbReference>
<proteinExistence type="predicted"/>